<proteinExistence type="predicted"/>
<protein>
    <submittedName>
        <fullName evidence="1">Uncharacterized protein</fullName>
    </submittedName>
</protein>
<dbReference type="EMBL" id="REGN01005514">
    <property type="protein sequence ID" value="RNA13067.1"/>
    <property type="molecule type" value="Genomic_DNA"/>
</dbReference>
<evidence type="ECO:0000313" key="1">
    <source>
        <dbReference type="EMBL" id="RNA13067.1"/>
    </source>
</evidence>
<name>A0A3M7QNR0_BRAPC</name>
<keyword evidence="2" id="KW-1185">Reference proteome</keyword>
<accession>A0A3M7QNR0</accession>
<dbReference type="Proteomes" id="UP000276133">
    <property type="component" value="Unassembled WGS sequence"/>
</dbReference>
<reference evidence="1 2" key="1">
    <citation type="journal article" date="2018" name="Sci. Rep.">
        <title>Genomic signatures of local adaptation to the degree of environmental predictability in rotifers.</title>
        <authorList>
            <person name="Franch-Gras L."/>
            <person name="Hahn C."/>
            <person name="Garcia-Roger E.M."/>
            <person name="Carmona M.J."/>
            <person name="Serra M."/>
            <person name="Gomez A."/>
        </authorList>
    </citation>
    <scope>NUCLEOTIDE SEQUENCE [LARGE SCALE GENOMIC DNA]</scope>
    <source>
        <strain evidence="1">HYR1</strain>
    </source>
</reference>
<comment type="caution">
    <text evidence="1">The sequence shown here is derived from an EMBL/GenBank/DDBJ whole genome shotgun (WGS) entry which is preliminary data.</text>
</comment>
<evidence type="ECO:0000313" key="2">
    <source>
        <dbReference type="Proteomes" id="UP000276133"/>
    </source>
</evidence>
<gene>
    <name evidence="1" type="ORF">BpHYR1_017498</name>
</gene>
<sequence length="81" mass="9461">MLINPVSLIKVVYMIEVLSIESECKRLNSKLKKTTINRKLIYSLNKIEKDSLILSNILINFIAMIRFQKSIFILKLVLNHN</sequence>
<feature type="non-terminal residue" evidence="1">
    <location>
        <position position="81"/>
    </location>
</feature>
<organism evidence="1 2">
    <name type="scientific">Brachionus plicatilis</name>
    <name type="common">Marine rotifer</name>
    <name type="synonym">Brachionus muelleri</name>
    <dbReference type="NCBI Taxonomy" id="10195"/>
    <lineage>
        <taxon>Eukaryota</taxon>
        <taxon>Metazoa</taxon>
        <taxon>Spiralia</taxon>
        <taxon>Gnathifera</taxon>
        <taxon>Rotifera</taxon>
        <taxon>Eurotatoria</taxon>
        <taxon>Monogononta</taxon>
        <taxon>Pseudotrocha</taxon>
        <taxon>Ploima</taxon>
        <taxon>Brachionidae</taxon>
        <taxon>Brachionus</taxon>
    </lineage>
</organism>
<dbReference type="AlphaFoldDB" id="A0A3M7QNR0"/>